<dbReference type="RefSeq" id="WP_237872045.1">
    <property type="nucleotide sequence ID" value="NZ_JAKLTR010000007.1"/>
</dbReference>
<gene>
    <name evidence="2" type="ORF">LZZ85_12210</name>
</gene>
<dbReference type="EMBL" id="JAKLTR010000007">
    <property type="protein sequence ID" value="MCG2615053.1"/>
    <property type="molecule type" value="Genomic_DNA"/>
</dbReference>
<proteinExistence type="predicted"/>
<sequence length="414" mass="46324">MKKKNMQSFNTPSTPAGDLPEPHRFSFRHLSWLLPLITMFFSCDTAFRIAGANEDISVTEAASDTETLLQDAINTLQDESQSWQTTLKNLADQLTGETQSTISNEVTDLIARAQASAGAELKCYTDFFRTRMKQELTRLIDMVRGRNDLPSLEPIFCTAVPSSIDMNLAPDRRNKIELFGYDFDRYSISGANIKAALISTSGMVDVTEHLTQQSIYLMTLNLGSNGIQLTENSSKIRFTSGGKLIAELPVIQQRIARCAVTEGDLRPIEDILDFVPGKVGAGDRDFGGSVKIRMTFKLSVSSDGQSVSAKIFMRAKEYQTMANDHSHAEKTETFTLYRAPAGYLIEDILSEKNYVYEGIDKDHDVEIFNIAGGYAIKKLKVYGDRWGEDIGSYTKASFYLQDIKVRLRQSRNCR</sequence>
<accession>A0ABS9KRU0</accession>
<evidence type="ECO:0008006" key="4">
    <source>
        <dbReference type="Google" id="ProtNLM"/>
    </source>
</evidence>
<feature type="compositionally biased region" description="Polar residues" evidence="1">
    <location>
        <begin position="1"/>
        <end position="14"/>
    </location>
</feature>
<evidence type="ECO:0000313" key="3">
    <source>
        <dbReference type="Proteomes" id="UP001165367"/>
    </source>
</evidence>
<comment type="caution">
    <text evidence="2">The sequence shown here is derived from an EMBL/GenBank/DDBJ whole genome shotgun (WGS) entry which is preliminary data.</text>
</comment>
<feature type="region of interest" description="Disordered" evidence="1">
    <location>
        <begin position="1"/>
        <end position="21"/>
    </location>
</feature>
<evidence type="ECO:0000256" key="1">
    <source>
        <dbReference type="SAM" id="MobiDB-lite"/>
    </source>
</evidence>
<evidence type="ECO:0000313" key="2">
    <source>
        <dbReference type="EMBL" id="MCG2615053.1"/>
    </source>
</evidence>
<reference evidence="2" key="1">
    <citation type="submission" date="2022-01" db="EMBL/GenBank/DDBJ databases">
        <authorList>
            <person name="Jo J.-H."/>
            <person name="Im W.-T."/>
        </authorList>
    </citation>
    <scope>NUCLEOTIDE SEQUENCE</scope>
    <source>
        <strain evidence="2">NA20</strain>
    </source>
</reference>
<dbReference type="Proteomes" id="UP001165367">
    <property type="component" value="Unassembled WGS sequence"/>
</dbReference>
<protein>
    <recommendedName>
        <fullName evidence="4">Gliding motility-associated protein GldM N-terminal domain-containing protein</fullName>
    </recommendedName>
</protein>
<keyword evidence="3" id="KW-1185">Reference proteome</keyword>
<name>A0ABS9KRU0_9BACT</name>
<organism evidence="2 3">
    <name type="scientific">Terrimonas ginsenosidimutans</name>
    <dbReference type="NCBI Taxonomy" id="2908004"/>
    <lineage>
        <taxon>Bacteria</taxon>
        <taxon>Pseudomonadati</taxon>
        <taxon>Bacteroidota</taxon>
        <taxon>Chitinophagia</taxon>
        <taxon>Chitinophagales</taxon>
        <taxon>Chitinophagaceae</taxon>
        <taxon>Terrimonas</taxon>
    </lineage>
</organism>